<accession>A0A9N9A4P4</accession>
<reference evidence="1" key="1">
    <citation type="submission" date="2021-06" db="EMBL/GenBank/DDBJ databases">
        <authorList>
            <person name="Kallberg Y."/>
            <person name="Tangrot J."/>
            <person name="Rosling A."/>
        </authorList>
    </citation>
    <scope>NUCLEOTIDE SEQUENCE</scope>
    <source>
        <strain evidence="1">UK204</strain>
    </source>
</reference>
<dbReference type="Proteomes" id="UP000789570">
    <property type="component" value="Unassembled WGS sequence"/>
</dbReference>
<evidence type="ECO:0000313" key="2">
    <source>
        <dbReference type="Proteomes" id="UP000789570"/>
    </source>
</evidence>
<keyword evidence="2" id="KW-1185">Reference proteome</keyword>
<gene>
    <name evidence="1" type="ORF">FCALED_LOCUS4483</name>
</gene>
<dbReference type="EMBL" id="CAJVPQ010000883">
    <property type="protein sequence ID" value="CAG8516717.1"/>
    <property type="molecule type" value="Genomic_DNA"/>
</dbReference>
<dbReference type="AlphaFoldDB" id="A0A9N9A4P4"/>
<sequence length="95" mass="10928">MPKAQLRHLSLGFSTAYKLYQFHYCDAANCLISSSIIANNPIEILACGYIYHRSCYKQVVEPENNISCNDNDDESELIKYVAYALEEALRKFQQQ</sequence>
<protein>
    <submittedName>
        <fullName evidence="1">13440_t:CDS:1</fullName>
    </submittedName>
</protein>
<evidence type="ECO:0000313" key="1">
    <source>
        <dbReference type="EMBL" id="CAG8516717.1"/>
    </source>
</evidence>
<organism evidence="1 2">
    <name type="scientific">Funneliformis caledonium</name>
    <dbReference type="NCBI Taxonomy" id="1117310"/>
    <lineage>
        <taxon>Eukaryota</taxon>
        <taxon>Fungi</taxon>
        <taxon>Fungi incertae sedis</taxon>
        <taxon>Mucoromycota</taxon>
        <taxon>Glomeromycotina</taxon>
        <taxon>Glomeromycetes</taxon>
        <taxon>Glomerales</taxon>
        <taxon>Glomeraceae</taxon>
        <taxon>Funneliformis</taxon>
    </lineage>
</organism>
<name>A0A9N9A4P4_9GLOM</name>
<dbReference type="OrthoDB" id="2470265at2759"/>
<comment type="caution">
    <text evidence="1">The sequence shown here is derived from an EMBL/GenBank/DDBJ whole genome shotgun (WGS) entry which is preliminary data.</text>
</comment>
<proteinExistence type="predicted"/>